<dbReference type="Pfam" id="PF02518">
    <property type="entry name" value="HATPase_c"/>
    <property type="match status" value="1"/>
</dbReference>
<keyword evidence="4" id="KW-1003">Cell membrane</keyword>
<dbReference type="GO" id="GO:0005886">
    <property type="term" value="C:plasma membrane"/>
    <property type="evidence" value="ECO:0007669"/>
    <property type="project" value="UniProtKB-SubCell"/>
</dbReference>
<comment type="subcellular location">
    <subcellularLocation>
        <location evidence="2">Cell membrane</location>
        <topology evidence="2">Multi-pass membrane protein</topology>
    </subcellularLocation>
</comment>
<dbReference type="InterPro" id="IPR005467">
    <property type="entry name" value="His_kinase_dom"/>
</dbReference>
<feature type="transmembrane region" description="Helical" evidence="14">
    <location>
        <begin position="12"/>
        <end position="33"/>
    </location>
</feature>
<organism evidence="17 18">
    <name type="scientific">Clostridium paridis</name>
    <dbReference type="NCBI Taxonomy" id="2803863"/>
    <lineage>
        <taxon>Bacteria</taxon>
        <taxon>Bacillati</taxon>
        <taxon>Bacillota</taxon>
        <taxon>Clostridia</taxon>
        <taxon>Eubacteriales</taxon>
        <taxon>Clostridiaceae</taxon>
        <taxon>Clostridium</taxon>
    </lineage>
</organism>
<evidence type="ECO:0000313" key="18">
    <source>
        <dbReference type="Proteomes" id="UP000623681"/>
    </source>
</evidence>
<dbReference type="InterPro" id="IPR003660">
    <property type="entry name" value="HAMP_dom"/>
</dbReference>
<protein>
    <recommendedName>
        <fullName evidence="3">histidine kinase</fullName>
        <ecNumber evidence="3">2.7.13.3</ecNumber>
    </recommendedName>
</protein>
<dbReference type="InterPro" id="IPR036097">
    <property type="entry name" value="HisK_dim/P_sf"/>
</dbReference>
<dbReference type="PANTHER" id="PTHR45528">
    <property type="entry name" value="SENSOR HISTIDINE KINASE CPXA"/>
    <property type="match status" value="1"/>
</dbReference>
<dbReference type="PROSITE" id="PS50885">
    <property type="entry name" value="HAMP"/>
    <property type="match status" value="1"/>
</dbReference>
<dbReference type="Proteomes" id="UP000623681">
    <property type="component" value="Unassembled WGS sequence"/>
</dbReference>
<evidence type="ECO:0000256" key="4">
    <source>
        <dbReference type="ARBA" id="ARBA00022475"/>
    </source>
</evidence>
<dbReference type="GO" id="GO:0005524">
    <property type="term" value="F:ATP binding"/>
    <property type="evidence" value="ECO:0007669"/>
    <property type="project" value="UniProtKB-KW"/>
</dbReference>
<dbReference type="Gene3D" id="3.30.565.10">
    <property type="entry name" value="Histidine kinase-like ATPase, C-terminal domain"/>
    <property type="match status" value="1"/>
</dbReference>
<dbReference type="SMART" id="SM00304">
    <property type="entry name" value="HAMP"/>
    <property type="match status" value="1"/>
</dbReference>
<dbReference type="SMART" id="SM00388">
    <property type="entry name" value="HisKA"/>
    <property type="match status" value="1"/>
</dbReference>
<evidence type="ECO:0000256" key="11">
    <source>
        <dbReference type="ARBA" id="ARBA00022989"/>
    </source>
</evidence>
<evidence type="ECO:0000256" key="10">
    <source>
        <dbReference type="ARBA" id="ARBA00022840"/>
    </source>
</evidence>
<evidence type="ECO:0000256" key="5">
    <source>
        <dbReference type="ARBA" id="ARBA00022553"/>
    </source>
</evidence>
<dbReference type="CDD" id="cd06225">
    <property type="entry name" value="HAMP"/>
    <property type="match status" value="1"/>
</dbReference>
<dbReference type="Gene3D" id="6.10.340.10">
    <property type="match status" value="1"/>
</dbReference>
<accession>A0A937FB20</accession>
<evidence type="ECO:0000313" key="17">
    <source>
        <dbReference type="EMBL" id="MBL4930639.1"/>
    </source>
</evidence>
<comment type="catalytic activity">
    <reaction evidence="1">
        <text>ATP + protein L-histidine = ADP + protein N-phospho-L-histidine.</text>
        <dbReference type="EC" id="2.7.13.3"/>
    </reaction>
</comment>
<keyword evidence="18" id="KW-1185">Reference proteome</keyword>
<keyword evidence="5" id="KW-0597">Phosphoprotein</keyword>
<dbReference type="PRINTS" id="PR00344">
    <property type="entry name" value="BCTRLSENSOR"/>
</dbReference>
<sequence>MKRESLVSKLLIAVTGIVALSFIIIAASLSFWFEGYFFDRRKNLLDNQAQLISSTSIDYLSNKQNSLDSLNNVMNYVSGSLSIDILLADNMGYVYAVSDQRYESLKYTKLQVEKMDQLKAGKAVEIKDPEKKFSDSSEYVYYKPIISKGNFYGFIVMVTPLEQIRTPLNKVYLVIWFSAVIAIASSVVVIYLLAQNILIRPLAEINAVSKRIAKGEVGQRVIIRSNDEIGELGESFNIMADSLEKVDNNRREFISNVSHELRSPITSIKGFIAGILDGVITKDKENHYLKIVYDEIQRLTRLINKLLDMSAMEEGKVELEISEVEVNSLITRVVMNLENKALDKKLKVDVVFEEKRIFALADRDRLIQVVTNIVDNAIKYSYSGGNIKIYTKVKLNKIYISIYNDGPTISKEDLNNIWQRFYKADKSRTNKLSTGLGLPIVRQIITQHGNDIWVQNSEDGKGVIFTFTLSRAT</sequence>
<dbReference type="AlphaFoldDB" id="A0A937FB20"/>
<evidence type="ECO:0000256" key="13">
    <source>
        <dbReference type="ARBA" id="ARBA00023136"/>
    </source>
</evidence>
<feature type="domain" description="Histidine kinase" evidence="15">
    <location>
        <begin position="256"/>
        <end position="473"/>
    </location>
</feature>
<evidence type="ECO:0000259" key="15">
    <source>
        <dbReference type="PROSITE" id="PS50109"/>
    </source>
</evidence>
<dbReference type="PROSITE" id="PS50109">
    <property type="entry name" value="HIS_KIN"/>
    <property type="match status" value="1"/>
</dbReference>
<keyword evidence="13 14" id="KW-0472">Membrane</keyword>
<dbReference type="SUPFAM" id="SSF55874">
    <property type="entry name" value="ATPase domain of HSP90 chaperone/DNA topoisomerase II/histidine kinase"/>
    <property type="match status" value="1"/>
</dbReference>
<keyword evidence="12" id="KW-0902">Two-component regulatory system</keyword>
<dbReference type="Pfam" id="PF00672">
    <property type="entry name" value="HAMP"/>
    <property type="match status" value="1"/>
</dbReference>
<dbReference type="FunFam" id="3.30.565.10:FF:000006">
    <property type="entry name" value="Sensor histidine kinase WalK"/>
    <property type="match status" value="1"/>
</dbReference>
<dbReference type="InterPro" id="IPR003594">
    <property type="entry name" value="HATPase_dom"/>
</dbReference>
<name>A0A937FB20_9CLOT</name>
<dbReference type="EMBL" id="JAESWA010000012">
    <property type="protein sequence ID" value="MBL4930639.1"/>
    <property type="molecule type" value="Genomic_DNA"/>
</dbReference>
<feature type="domain" description="HAMP" evidence="16">
    <location>
        <begin position="196"/>
        <end position="248"/>
    </location>
</feature>
<keyword evidence="10" id="KW-0067">ATP-binding</keyword>
<proteinExistence type="predicted"/>
<keyword evidence="9" id="KW-0418">Kinase</keyword>
<evidence type="ECO:0000256" key="7">
    <source>
        <dbReference type="ARBA" id="ARBA00022692"/>
    </source>
</evidence>
<dbReference type="InterPro" id="IPR050398">
    <property type="entry name" value="HssS/ArlS-like"/>
</dbReference>
<keyword evidence="6" id="KW-0808">Transferase</keyword>
<keyword evidence="11 14" id="KW-1133">Transmembrane helix</keyword>
<dbReference type="FunFam" id="1.10.287.130:FF:000001">
    <property type="entry name" value="Two-component sensor histidine kinase"/>
    <property type="match status" value="1"/>
</dbReference>
<dbReference type="InterPro" id="IPR004358">
    <property type="entry name" value="Sig_transdc_His_kin-like_C"/>
</dbReference>
<dbReference type="PANTHER" id="PTHR45528:SF1">
    <property type="entry name" value="SENSOR HISTIDINE KINASE CPXA"/>
    <property type="match status" value="1"/>
</dbReference>
<evidence type="ECO:0000256" key="12">
    <source>
        <dbReference type="ARBA" id="ARBA00023012"/>
    </source>
</evidence>
<dbReference type="InterPro" id="IPR003661">
    <property type="entry name" value="HisK_dim/P_dom"/>
</dbReference>
<dbReference type="CDD" id="cd00082">
    <property type="entry name" value="HisKA"/>
    <property type="match status" value="1"/>
</dbReference>
<dbReference type="EC" id="2.7.13.3" evidence="3"/>
<evidence type="ECO:0000256" key="3">
    <source>
        <dbReference type="ARBA" id="ARBA00012438"/>
    </source>
</evidence>
<dbReference type="InterPro" id="IPR036890">
    <property type="entry name" value="HATPase_C_sf"/>
</dbReference>
<evidence type="ECO:0000256" key="9">
    <source>
        <dbReference type="ARBA" id="ARBA00022777"/>
    </source>
</evidence>
<evidence type="ECO:0000256" key="6">
    <source>
        <dbReference type="ARBA" id="ARBA00022679"/>
    </source>
</evidence>
<dbReference type="RefSeq" id="WP_202766024.1">
    <property type="nucleotide sequence ID" value="NZ_JAESWA010000012.1"/>
</dbReference>
<evidence type="ECO:0000256" key="1">
    <source>
        <dbReference type="ARBA" id="ARBA00000085"/>
    </source>
</evidence>
<dbReference type="GO" id="GO:0000155">
    <property type="term" value="F:phosphorelay sensor kinase activity"/>
    <property type="evidence" value="ECO:0007669"/>
    <property type="project" value="InterPro"/>
</dbReference>
<gene>
    <name evidence="17" type="ORF">JK634_02380</name>
</gene>
<dbReference type="SMART" id="SM00387">
    <property type="entry name" value="HATPase_c"/>
    <property type="match status" value="1"/>
</dbReference>
<dbReference type="Gene3D" id="1.10.287.130">
    <property type="match status" value="1"/>
</dbReference>
<reference evidence="17" key="1">
    <citation type="submission" date="2021-01" db="EMBL/GenBank/DDBJ databases">
        <title>Genome public.</title>
        <authorList>
            <person name="Liu C."/>
            <person name="Sun Q."/>
        </authorList>
    </citation>
    <scope>NUCLEOTIDE SEQUENCE</scope>
    <source>
        <strain evidence="17">YIM B02565</strain>
    </source>
</reference>
<dbReference type="SUPFAM" id="SSF158472">
    <property type="entry name" value="HAMP domain-like"/>
    <property type="match status" value="1"/>
</dbReference>
<evidence type="ECO:0000256" key="8">
    <source>
        <dbReference type="ARBA" id="ARBA00022741"/>
    </source>
</evidence>
<comment type="caution">
    <text evidence="17">The sequence shown here is derived from an EMBL/GenBank/DDBJ whole genome shotgun (WGS) entry which is preliminary data.</text>
</comment>
<feature type="transmembrane region" description="Helical" evidence="14">
    <location>
        <begin position="171"/>
        <end position="194"/>
    </location>
</feature>
<keyword evidence="7 14" id="KW-0812">Transmembrane</keyword>
<dbReference type="Pfam" id="PF00512">
    <property type="entry name" value="HisKA"/>
    <property type="match status" value="1"/>
</dbReference>
<evidence type="ECO:0000259" key="16">
    <source>
        <dbReference type="PROSITE" id="PS50885"/>
    </source>
</evidence>
<evidence type="ECO:0000256" key="2">
    <source>
        <dbReference type="ARBA" id="ARBA00004651"/>
    </source>
</evidence>
<dbReference type="SUPFAM" id="SSF47384">
    <property type="entry name" value="Homodimeric domain of signal transducing histidine kinase"/>
    <property type="match status" value="1"/>
</dbReference>
<evidence type="ECO:0000256" key="14">
    <source>
        <dbReference type="SAM" id="Phobius"/>
    </source>
</evidence>
<keyword evidence="8" id="KW-0547">Nucleotide-binding</keyword>